<dbReference type="Pfam" id="PF04773">
    <property type="entry name" value="FecR"/>
    <property type="match status" value="1"/>
</dbReference>
<dbReference type="Gene3D" id="2.60.120.1440">
    <property type="match status" value="1"/>
</dbReference>
<organism evidence="3 4">
    <name type="scientific">Candidatus Sulfobium mesophilum</name>
    <dbReference type="NCBI Taxonomy" id="2016548"/>
    <lineage>
        <taxon>Bacteria</taxon>
        <taxon>Pseudomonadati</taxon>
        <taxon>Nitrospirota</taxon>
        <taxon>Nitrospiria</taxon>
        <taxon>Nitrospirales</taxon>
        <taxon>Nitrospiraceae</taxon>
        <taxon>Candidatus Sulfobium</taxon>
    </lineage>
</organism>
<dbReference type="PANTHER" id="PTHR38731">
    <property type="entry name" value="LIPL45-RELATED LIPOPROTEIN-RELATED"/>
    <property type="match status" value="1"/>
</dbReference>
<feature type="compositionally biased region" description="Basic and acidic residues" evidence="1">
    <location>
        <begin position="541"/>
        <end position="551"/>
    </location>
</feature>
<feature type="compositionally biased region" description="Basic and acidic residues" evidence="1">
    <location>
        <begin position="731"/>
        <end position="756"/>
    </location>
</feature>
<reference evidence="4" key="1">
    <citation type="submission" date="2018-03" db="EMBL/GenBank/DDBJ databases">
        <authorList>
            <person name="Zecchin S."/>
        </authorList>
    </citation>
    <scope>NUCLEOTIDE SEQUENCE [LARGE SCALE GENOMIC DNA]</scope>
</reference>
<gene>
    <name evidence="3" type="ORF">NBG4_10087</name>
</gene>
<feature type="compositionally biased region" description="Basic and acidic residues" evidence="1">
    <location>
        <begin position="649"/>
        <end position="663"/>
    </location>
</feature>
<dbReference type="AlphaFoldDB" id="A0A2U3QDR5"/>
<name>A0A2U3QDR5_9BACT</name>
<feature type="region of interest" description="Disordered" evidence="1">
    <location>
        <begin position="438"/>
        <end position="756"/>
    </location>
</feature>
<dbReference type="EMBL" id="OUUY01000001">
    <property type="protein sequence ID" value="SPP99553.1"/>
    <property type="molecule type" value="Genomic_DNA"/>
</dbReference>
<dbReference type="InterPro" id="IPR046535">
    <property type="entry name" value="DUF6600"/>
</dbReference>
<evidence type="ECO:0000313" key="3">
    <source>
        <dbReference type="EMBL" id="SPP99553.1"/>
    </source>
</evidence>
<dbReference type="OrthoDB" id="5485224at2"/>
<feature type="compositionally biased region" description="Basic and acidic residues" evidence="1">
    <location>
        <begin position="674"/>
        <end position="688"/>
    </location>
</feature>
<dbReference type="Proteomes" id="UP000245125">
    <property type="component" value="Unassembled WGS sequence"/>
</dbReference>
<evidence type="ECO:0000256" key="1">
    <source>
        <dbReference type="SAM" id="MobiDB-lite"/>
    </source>
</evidence>
<feature type="compositionally biased region" description="Basic and acidic residues" evidence="1">
    <location>
        <begin position="583"/>
        <end position="597"/>
    </location>
</feature>
<feature type="compositionally biased region" description="Basic and acidic residues" evidence="1">
    <location>
        <begin position="501"/>
        <end position="534"/>
    </location>
</feature>
<feature type="compositionally biased region" description="Basic and acidic residues" evidence="1">
    <location>
        <begin position="605"/>
        <end position="619"/>
    </location>
</feature>
<accession>A0A2U3QDR5</accession>
<proteinExistence type="predicted"/>
<keyword evidence="4" id="KW-1185">Reference proteome</keyword>
<feature type="compositionally biased region" description="Basic and acidic residues" evidence="1">
    <location>
        <begin position="697"/>
        <end position="712"/>
    </location>
</feature>
<protein>
    <submittedName>
        <fullName evidence="3">Putative FecR domain protein</fullName>
    </submittedName>
</protein>
<feature type="domain" description="FecR protein" evidence="2">
    <location>
        <begin position="62"/>
        <end position="158"/>
    </location>
</feature>
<dbReference type="PANTHER" id="PTHR38731:SF3">
    <property type="entry name" value="BLL6125 PROTEIN"/>
    <property type="match status" value="1"/>
</dbReference>
<sequence>MKTLKAIGVLMALVFLLLPVYSQAAGLGYMRISYMEGDAQIKTTDAEDWGAASINDPLMEGDQVWVPQGSRVEMQLNTGTYIRLDQNSALQILSLSNDSWQFYLSQGHAYIYYRAPKGVIQIDTPDVSARAFDSAVFRLDMSDEYQYTDVSVYKGYVEAENQAGRTRVSADQTASIGQNTNVEVAPIGPSDEWERWNKSRNDMIRAKKGASSRYLPPELGVYESDFDAGGRWVDVPDYGYCWTPTLAVGVTWAPYREGRWIWRGGDYVWVSYDPWGWAPYHYGRWAFAARIGWVWVPPARGDVYWGPGYVGWVRTGDYVAWVPLAPGELYYGRGYYGRHSVNIVNVNVNQVHVTNVYKNVTVNNGVTVVNRNTFATASPRIVNVNKTVLQQQVFTRNNISVGAPAIKPTRESFFASAKQISPAKLPPQPVRSVQVQQLKQSRPLTKDPGKSVFNPGVQPKQLPLSKVSTPRTPGKVLPSVKPVQPQEPGKTGFTGGLAPRAGKEQVKPIEKKPELSPTPKVERAPAKQFERKTAPEATPPRVEKGPFERKPVAPAATPPPKGERAPARQFERKPAPEATPTPKVERAPAKQFERKPAPEATPPPKVERGPARQFERKPAPEATPAPKVERAPAKQFERKPAPEATPPPKVERAPAKRFERKPGPEIAPITPSPKVERAPAKQFERKPAPEAPPPPKLEQEKGKPSEKRDVAPERGQQPRGVAPKAQPAEKPAPKAEEKPQKDVPKDVPEEKGRNFR</sequence>
<feature type="compositionally biased region" description="Basic and acidic residues" evidence="1">
    <location>
        <begin position="561"/>
        <end position="575"/>
    </location>
</feature>
<evidence type="ECO:0000259" key="2">
    <source>
        <dbReference type="Pfam" id="PF04773"/>
    </source>
</evidence>
<feature type="compositionally biased region" description="Basic and acidic residues" evidence="1">
    <location>
        <begin position="627"/>
        <end position="641"/>
    </location>
</feature>
<dbReference type="InterPro" id="IPR006860">
    <property type="entry name" value="FecR"/>
</dbReference>
<evidence type="ECO:0000313" key="4">
    <source>
        <dbReference type="Proteomes" id="UP000245125"/>
    </source>
</evidence>
<dbReference type="Pfam" id="PF20245">
    <property type="entry name" value="DUF6600"/>
    <property type="match status" value="1"/>
</dbReference>